<keyword evidence="1" id="KW-0812">Transmembrane</keyword>
<dbReference type="Proteomes" id="UP000625316">
    <property type="component" value="Unassembled WGS sequence"/>
</dbReference>
<protein>
    <submittedName>
        <fullName evidence="2">M50 family metallopeptidase</fullName>
    </submittedName>
</protein>
<keyword evidence="1" id="KW-1133">Transmembrane helix</keyword>
<feature type="transmembrane region" description="Helical" evidence="1">
    <location>
        <begin position="6"/>
        <end position="26"/>
    </location>
</feature>
<evidence type="ECO:0000313" key="3">
    <source>
        <dbReference type="Proteomes" id="UP000625316"/>
    </source>
</evidence>
<dbReference type="AlphaFoldDB" id="A0A928VMP0"/>
<comment type="caution">
    <text evidence="2">The sequence shown here is derived from an EMBL/GenBank/DDBJ whole genome shotgun (WGS) entry which is preliminary data.</text>
</comment>
<evidence type="ECO:0000256" key="1">
    <source>
        <dbReference type="SAM" id="Phobius"/>
    </source>
</evidence>
<feature type="transmembrane region" description="Helical" evidence="1">
    <location>
        <begin position="131"/>
        <end position="150"/>
    </location>
</feature>
<accession>A0A928VMP0</accession>
<feature type="transmembrane region" description="Helical" evidence="1">
    <location>
        <begin position="99"/>
        <end position="119"/>
    </location>
</feature>
<dbReference type="RefSeq" id="WP_264324032.1">
    <property type="nucleotide sequence ID" value="NZ_JADEXQ010000012.1"/>
</dbReference>
<gene>
    <name evidence="2" type="ORF">IQ266_05475</name>
</gene>
<reference evidence="2" key="1">
    <citation type="submission" date="2020-10" db="EMBL/GenBank/DDBJ databases">
        <authorList>
            <person name="Castelo-Branco R."/>
            <person name="Eusebio N."/>
            <person name="Adriana R."/>
            <person name="Vieira A."/>
            <person name="Brugerolle De Fraissinette N."/>
            <person name="Rezende De Castro R."/>
            <person name="Schneider M.P."/>
            <person name="Vasconcelos V."/>
            <person name="Leao P.N."/>
        </authorList>
    </citation>
    <scope>NUCLEOTIDE SEQUENCE</scope>
    <source>
        <strain evidence="2">LEGE 11480</strain>
    </source>
</reference>
<evidence type="ECO:0000313" key="2">
    <source>
        <dbReference type="EMBL" id="MBE9029212.1"/>
    </source>
</evidence>
<feature type="transmembrane region" description="Helical" evidence="1">
    <location>
        <begin position="170"/>
        <end position="189"/>
    </location>
</feature>
<dbReference type="EMBL" id="JADEXQ010000012">
    <property type="protein sequence ID" value="MBE9029212.1"/>
    <property type="molecule type" value="Genomic_DNA"/>
</dbReference>
<dbReference type="SUPFAM" id="SSF48452">
    <property type="entry name" value="TPR-like"/>
    <property type="match status" value="1"/>
</dbReference>
<dbReference type="Gene3D" id="1.25.40.10">
    <property type="entry name" value="Tetratricopeptide repeat domain"/>
    <property type="match status" value="1"/>
</dbReference>
<sequence length="378" mass="43310">MPNFQFDTIAIFALLISIQTLVQVSRNWADFWDDRVTANDRSLAQRLGLFVILPLTVLLHEVGHALATWQVGGTVVDFQWRFYWGFIIPVGDFSLAEDWWISFSGNLVSIVLALLPIPFLLRIRKRIIGEILYSFVLIGIIQSLVAYPILSFVSQRGDWLRIYDFTIQPYATITLIVHIALLGGLWQLYRSPMAIRWRLGRNPAMLDTWESLMHQTMDQPMEIEPQLALADLLIAQNEPSAAKQVAAKLTRTAPQDERVQLLQIEIACQNQDERRTITAAKKFLRRDLTPALQIRLYQILSFSQYKISRFSEAVESANQGLTIAPNDNQLLCYRAINHWALGQTEAAQTDLDLALTNTPDPAQRQSLQTWCQDRFNRK</sequence>
<keyword evidence="1" id="KW-0472">Membrane</keyword>
<proteinExistence type="predicted"/>
<name>A0A928VMP0_9CYAN</name>
<organism evidence="2 3">
    <name type="scientific">Romeriopsis navalis LEGE 11480</name>
    <dbReference type="NCBI Taxonomy" id="2777977"/>
    <lineage>
        <taxon>Bacteria</taxon>
        <taxon>Bacillati</taxon>
        <taxon>Cyanobacteriota</taxon>
        <taxon>Cyanophyceae</taxon>
        <taxon>Leptolyngbyales</taxon>
        <taxon>Leptolyngbyaceae</taxon>
        <taxon>Romeriopsis</taxon>
        <taxon>Romeriopsis navalis</taxon>
    </lineage>
</organism>
<feature type="transmembrane region" description="Helical" evidence="1">
    <location>
        <begin position="47"/>
        <end position="67"/>
    </location>
</feature>
<dbReference type="InterPro" id="IPR011990">
    <property type="entry name" value="TPR-like_helical_dom_sf"/>
</dbReference>
<keyword evidence="3" id="KW-1185">Reference proteome</keyword>